<keyword evidence="15 19" id="KW-0342">GTP-binding</keyword>
<dbReference type="EMBL" id="JAGSOH010000018">
    <property type="protein sequence ID" value="MBR7826544.1"/>
    <property type="molecule type" value="Genomic_DNA"/>
</dbReference>
<dbReference type="InterPro" id="IPR027417">
    <property type="entry name" value="P-loop_NTPase"/>
</dbReference>
<keyword evidence="21" id="KW-1185">Reference proteome</keyword>
<evidence type="ECO:0000256" key="17">
    <source>
        <dbReference type="ARBA" id="ARBA00030571"/>
    </source>
</evidence>
<gene>
    <name evidence="20" type="ORF">KDK95_09535</name>
</gene>
<evidence type="ECO:0000256" key="6">
    <source>
        <dbReference type="ARBA" id="ARBA00005159"/>
    </source>
</evidence>
<dbReference type="Gene3D" id="3.40.50.300">
    <property type="entry name" value="P-loop containing nucleotide triphosphate hydrolases"/>
    <property type="match status" value="1"/>
</dbReference>
<keyword evidence="13 20" id="KW-0418">Kinase</keyword>
<comment type="pathway">
    <text evidence="6">Cofactor biosynthesis; adenosylcobalamin biosynthesis; adenosylcobalamin from cob(II)yrinate a,c-diamide: step 5/7.</text>
</comment>
<evidence type="ECO:0000313" key="21">
    <source>
        <dbReference type="Proteomes" id="UP000676325"/>
    </source>
</evidence>
<feature type="binding site" evidence="19">
    <location>
        <begin position="52"/>
        <end position="54"/>
    </location>
    <ligand>
        <name>GTP</name>
        <dbReference type="ChEBI" id="CHEBI:37565"/>
    </ligand>
</feature>
<comment type="caution">
    <text evidence="20">The sequence shown here is derived from an EMBL/GenBank/DDBJ whole genome shotgun (WGS) entry which is preliminary data.</text>
</comment>
<keyword evidence="12 19" id="KW-0547">Nucleotide-binding</keyword>
<evidence type="ECO:0000313" key="20">
    <source>
        <dbReference type="EMBL" id="MBR7826544.1"/>
    </source>
</evidence>
<keyword evidence="11" id="KW-0808">Transferase</keyword>
<feature type="binding site" evidence="19">
    <location>
        <begin position="25"/>
        <end position="32"/>
    </location>
    <ligand>
        <name>GTP</name>
        <dbReference type="ChEBI" id="CHEBI:37565"/>
    </ligand>
</feature>
<evidence type="ECO:0000256" key="3">
    <source>
        <dbReference type="ARBA" id="ARBA00001522"/>
    </source>
</evidence>
<evidence type="ECO:0000256" key="4">
    <source>
        <dbReference type="ARBA" id="ARBA00003889"/>
    </source>
</evidence>
<evidence type="ECO:0000256" key="14">
    <source>
        <dbReference type="ARBA" id="ARBA00022840"/>
    </source>
</evidence>
<evidence type="ECO:0000256" key="19">
    <source>
        <dbReference type="PIRSR" id="PIRSR006135-2"/>
    </source>
</evidence>
<evidence type="ECO:0000256" key="2">
    <source>
        <dbReference type="ARBA" id="ARBA00000711"/>
    </source>
</evidence>
<dbReference type="Pfam" id="PF02283">
    <property type="entry name" value="CobU"/>
    <property type="match status" value="1"/>
</dbReference>
<dbReference type="GO" id="GO:0005524">
    <property type="term" value="F:ATP binding"/>
    <property type="evidence" value="ECO:0007669"/>
    <property type="project" value="UniProtKB-KW"/>
</dbReference>
<dbReference type="SUPFAM" id="SSF52540">
    <property type="entry name" value="P-loop containing nucleoside triphosphate hydrolases"/>
    <property type="match status" value="1"/>
</dbReference>
<dbReference type="GO" id="GO:0009236">
    <property type="term" value="P:cobalamin biosynthetic process"/>
    <property type="evidence" value="ECO:0007669"/>
    <property type="project" value="UniProtKB-KW"/>
</dbReference>
<evidence type="ECO:0000256" key="9">
    <source>
        <dbReference type="ARBA" id="ARBA00012523"/>
    </source>
</evidence>
<evidence type="ECO:0000256" key="13">
    <source>
        <dbReference type="ARBA" id="ARBA00022777"/>
    </source>
</evidence>
<dbReference type="GO" id="GO:0005525">
    <property type="term" value="F:GTP binding"/>
    <property type="evidence" value="ECO:0007669"/>
    <property type="project" value="UniProtKB-KW"/>
</dbReference>
<feature type="binding site" evidence="19">
    <location>
        <position position="104"/>
    </location>
    <ligand>
        <name>GTP</name>
        <dbReference type="ChEBI" id="CHEBI:37565"/>
    </ligand>
</feature>
<evidence type="ECO:0000256" key="11">
    <source>
        <dbReference type="ARBA" id="ARBA00022679"/>
    </source>
</evidence>
<evidence type="ECO:0000256" key="5">
    <source>
        <dbReference type="ARBA" id="ARBA00004692"/>
    </source>
</evidence>
<evidence type="ECO:0000256" key="18">
    <source>
        <dbReference type="PIRSR" id="PIRSR006135-1"/>
    </source>
</evidence>
<keyword evidence="14" id="KW-0067">ATP-binding</keyword>
<feature type="active site" description="GMP-histidine intermediate" evidence="18">
    <location>
        <position position="70"/>
    </location>
</feature>
<evidence type="ECO:0000256" key="15">
    <source>
        <dbReference type="ARBA" id="ARBA00023134"/>
    </source>
</evidence>
<evidence type="ECO:0000256" key="12">
    <source>
        <dbReference type="ARBA" id="ARBA00022741"/>
    </source>
</evidence>
<dbReference type="Proteomes" id="UP000676325">
    <property type="component" value="Unassembled WGS sequence"/>
</dbReference>
<feature type="binding site" evidence="19">
    <location>
        <begin position="71"/>
        <end position="74"/>
    </location>
    <ligand>
        <name>GTP</name>
        <dbReference type="ChEBI" id="CHEBI:37565"/>
    </ligand>
</feature>
<keyword evidence="20" id="KW-0548">Nucleotidyltransferase</keyword>
<proteinExistence type="inferred from homology"/>
<dbReference type="EC" id="2.7.7.62" evidence="9"/>
<comment type="catalytic activity">
    <reaction evidence="2">
        <text>adenosylcob(III)inamide phosphate + GTP + H(+) = adenosylcob(III)inamide-GDP + diphosphate</text>
        <dbReference type="Rhea" id="RHEA:22712"/>
        <dbReference type="ChEBI" id="CHEBI:15378"/>
        <dbReference type="ChEBI" id="CHEBI:33019"/>
        <dbReference type="ChEBI" id="CHEBI:37565"/>
        <dbReference type="ChEBI" id="CHEBI:58502"/>
        <dbReference type="ChEBI" id="CHEBI:60487"/>
        <dbReference type="EC" id="2.7.7.62"/>
    </reaction>
</comment>
<dbReference type="AlphaFoldDB" id="A0A941IGV5"/>
<sequence>MPCGKTTQEPPVDTRQAARRTLILGGARSGKSTFAERMCTDFPDPRPVTYAATAPRYPGDAEWAERIARHRGQRPGDWRTVETGDEPAALAELFRAAEGPVLADCLTLWLTSAMDAVHAWDEDVWASGSAARELGGLTRDLIAAYEAAAGPVVAVSNELGFGLVPPDPGTRRFRDELGRLNQAFAAAADDVWLVVAGLPVRLK</sequence>
<comment type="pathway">
    <text evidence="5">Cofactor biosynthesis; adenosylcobalamin biosynthesis; adenosylcobalamin from cob(II)yrinate a,c-diamide: step 6/7.</text>
</comment>
<dbReference type="InterPro" id="IPR003203">
    <property type="entry name" value="CobU/CobP"/>
</dbReference>
<feature type="binding site" evidence="19">
    <location>
        <position position="82"/>
    </location>
    <ligand>
        <name>GTP</name>
        <dbReference type="ChEBI" id="CHEBI:37565"/>
    </ligand>
</feature>
<evidence type="ECO:0000256" key="1">
    <source>
        <dbReference type="ARBA" id="ARBA00000312"/>
    </source>
</evidence>
<dbReference type="PIRSF" id="PIRSF006135">
    <property type="entry name" value="CobU"/>
    <property type="match status" value="1"/>
</dbReference>
<dbReference type="EC" id="2.7.1.156" evidence="8"/>
<dbReference type="GO" id="GO:0043752">
    <property type="term" value="F:adenosylcobinamide kinase activity"/>
    <property type="evidence" value="ECO:0007669"/>
    <property type="project" value="UniProtKB-EC"/>
</dbReference>
<evidence type="ECO:0000256" key="7">
    <source>
        <dbReference type="ARBA" id="ARBA00007490"/>
    </source>
</evidence>
<dbReference type="GO" id="GO:0008820">
    <property type="term" value="F:cobinamide phosphate guanylyltransferase activity"/>
    <property type="evidence" value="ECO:0007669"/>
    <property type="project" value="UniProtKB-EC"/>
</dbReference>
<dbReference type="PANTHER" id="PTHR34848:SF1">
    <property type="entry name" value="BIFUNCTIONAL ADENOSYLCOBALAMIN BIOSYNTHESIS PROTEIN COBU"/>
    <property type="match status" value="1"/>
</dbReference>
<comment type="catalytic activity">
    <reaction evidence="1">
        <text>adenosylcob(III)inamide + ATP = adenosylcob(III)inamide phosphate + ADP + H(+)</text>
        <dbReference type="Rhea" id="RHEA:15769"/>
        <dbReference type="ChEBI" id="CHEBI:2480"/>
        <dbReference type="ChEBI" id="CHEBI:15378"/>
        <dbReference type="ChEBI" id="CHEBI:30616"/>
        <dbReference type="ChEBI" id="CHEBI:58502"/>
        <dbReference type="ChEBI" id="CHEBI:456216"/>
        <dbReference type="EC" id="2.7.1.156"/>
    </reaction>
</comment>
<comment type="similarity">
    <text evidence="7">Belongs to the CobU/CobP family.</text>
</comment>
<dbReference type="PANTHER" id="PTHR34848">
    <property type="match status" value="1"/>
</dbReference>
<name>A0A941IGV5_9ACTN</name>
<keyword evidence="10" id="KW-0169">Cobalamin biosynthesis</keyword>
<evidence type="ECO:0000256" key="8">
    <source>
        <dbReference type="ARBA" id="ARBA00012016"/>
    </source>
</evidence>
<evidence type="ECO:0000256" key="16">
    <source>
        <dbReference type="ARBA" id="ARBA00029570"/>
    </source>
</evidence>
<organism evidence="20 21">
    <name type="scientific">Actinospica acidithermotolerans</name>
    <dbReference type="NCBI Taxonomy" id="2828514"/>
    <lineage>
        <taxon>Bacteria</taxon>
        <taxon>Bacillati</taxon>
        <taxon>Actinomycetota</taxon>
        <taxon>Actinomycetes</taxon>
        <taxon>Catenulisporales</taxon>
        <taxon>Actinospicaceae</taxon>
        <taxon>Actinospica</taxon>
    </lineage>
</organism>
<comment type="function">
    <text evidence="4">Catalyzes ATP-dependent phosphorylation of adenosylcobinamide and addition of GMP to adenosylcobinamide phosphate.</text>
</comment>
<dbReference type="CDD" id="cd00544">
    <property type="entry name" value="CobU"/>
    <property type="match status" value="1"/>
</dbReference>
<reference evidence="20" key="1">
    <citation type="submission" date="2021-04" db="EMBL/GenBank/DDBJ databases">
        <title>Genome based classification of Actinospica acidithermotolerans sp. nov., an actinobacterium isolated from an Indonesian hot spring.</title>
        <authorList>
            <person name="Kusuma A.B."/>
            <person name="Putra K.E."/>
            <person name="Nafisah S."/>
            <person name="Loh J."/>
            <person name="Nouioui I."/>
            <person name="Goodfellow M."/>
        </authorList>
    </citation>
    <scope>NUCLEOTIDE SEQUENCE</scope>
    <source>
        <strain evidence="20">MGRD01-02</strain>
    </source>
</reference>
<protein>
    <recommendedName>
        <fullName evidence="16">Adenosylcobinamide kinase</fullName>
        <ecNumber evidence="8">2.7.1.156</ecNumber>
        <ecNumber evidence="9">2.7.7.62</ecNumber>
    </recommendedName>
    <alternativeName>
        <fullName evidence="17">Adenosylcobinamide-phosphate guanylyltransferase</fullName>
    </alternativeName>
</protein>
<evidence type="ECO:0000256" key="10">
    <source>
        <dbReference type="ARBA" id="ARBA00022573"/>
    </source>
</evidence>
<comment type="catalytic activity">
    <reaction evidence="3">
        <text>adenosylcob(III)inamide + GTP = adenosylcob(III)inamide phosphate + GDP + H(+)</text>
        <dbReference type="Rhea" id="RHEA:15765"/>
        <dbReference type="ChEBI" id="CHEBI:2480"/>
        <dbReference type="ChEBI" id="CHEBI:15378"/>
        <dbReference type="ChEBI" id="CHEBI:37565"/>
        <dbReference type="ChEBI" id="CHEBI:58189"/>
        <dbReference type="ChEBI" id="CHEBI:58502"/>
        <dbReference type="EC" id="2.7.1.156"/>
    </reaction>
</comment>
<accession>A0A941IGV5</accession>